<dbReference type="Pfam" id="PF00098">
    <property type="entry name" value="zf-CCHC"/>
    <property type="match status" value="1"/>
</dbReference>
<dbReference type="GO" id="GO:0008270">
    <property type="term" value="F:zinc ion binding"/>
    <property type="evidence" value="ECO:0007669"/>
    <property type="project" value="UniProtKB-KW"/>
</dbReference>
<evidence type="ECO:0000259" key="6">
    <source>
        <dbReference type="PROSITE" id="PS50158"/>
    </source>
</evidence>
<dbReference type="PROSITE" id="PS50158">
    <property type="entry name" value="ZF_CCHC"/>
    <property type="match status" value="1"/>
</dbReference>
<accession>A0A7K7BJW0</accession>
<dbReference type="SUPFAM" id="SSF57756">
    <property type="entry name" value="Retrovirus zinc finger-like domains"/>
    <property type="match status" value="1"/>
</dbReference>
<dbReference type="InterPro" id="IPR045345">
    <property type="entry name" value="Gag_p24_C"/>
</dbReference>
<reference evidence="7 8" key="1">
    <citation type="submission" date="2019-09" db="EMBL/GenBank/DDBJ databases">
        <title>Bird 10,000 Genomes (B10K) Project - Family phase.</title>
        <authorList>
            <person name="Zhang G."/>
        </authorList>
    </citation>
    <scope>NUCLEOTIDE SEQUENCE [LARGE SCALE GENOMIC DNA]</scope>
    <source>
        <strain evidence="7">B10K-MSB-03</strain>
    </source>
</reference>
<dbReference type="GO" id="GO:0016032">
    <property type="term" value="P:viral process"/>
    <property type="evidence" value="ECO:0007669"/>
    <property type="project" value="InterPro"/>
</dbReference>
<protein>
    <submittedName>
        <fullName evidence="7">GAK9 protein</fullName>
    </submittedName>
</protein>
<dbReference type="PANTHER" id="PTHR40389:SF3">
    <property type="entry name" value="IGE-BINDING PROTEIN"/>
    <property type="match status" value="1"/>
</dbReference>
<dbReference type="SUPFAM" id="SSF47353">
    <property type="entry name" value="Retrovirus capsid dimerization domain-like"/>
    <property type="match status" value="1"/>
</dbReference>
<dbReference type="InterPro" id="IPR008916">
    <property type="entry name" value="Retrov_capsid_C"/>
</dbReference>
<dbReference type="Gene3D" id="4.10.60.10">
    <property type="entry name" value="Zinc finger, CCHC-type"/>
    <property type="match status" value="1"/>
</dbReference>
<evidence type="ECO:0000256" key="3">
    <source>
        <dbReference type="ARBA" id="ARBA00022833"/>
    </source>
</evidence>
<dbReference type="InterPro" id="IPR036875">
    <property type="entry name" value="Znf_CCHC_sf"/>
</dbReference>
<dbReference type="SUPFAM" id="SSF47943">
    <property type="entry name" value="Retrovirus capsid protein, N-terminal core domain"/>
    <property type="match status" value="1"/>
</dbReference>
<feature type="compositionally biased region" description="Pro residues" evidence="5">
    <location>
        <begin position="144"/>
        <end position="170"/>
    </location>
</feature>
<keyword evidence="2 4" id="KW-0863">Zinc-finger</keyword>
<evidence type="ECO:0000313" key="7">
    <source>
        <dbReference type="EMBL" id="NWY08478.1"/>
    </source>
</evidence>
<feature type="region of interest" description="Disordered" evidence="5">
    <location>
        <begin position="140"/>
        <end position="175"/>
    </location>
</feature>
<evidence type="ECO:0000256" key="1">
    <source>
        <dbReference type="ARBA" id="ARBA00022723"/>
    </source>
</evidence>
<feature type="non-terminal residue" evidence="7">
    <location>
        <position position="578"/>
    </location>
</feature>
<dbReference type="SMART" id="SM00343">
    <property type="entry name" value="ZnF_C2HC"/>
    <property type="match status" value="2"/>
</dbReference>
<gene>
    <name evidence="7" type="primary">Ervk9_3</name>
    <name evidence="7" type="ORF">NOTORN_R08772</name>
</gene>
<dbReference type="PANTHER" id="PTHR40389">
    <property type="entry name" value="ENDOGENOUS RETROVIRUS GROUP K MEMBER 24 GAG POLYPROTEIN-RELATED"/>
    <property type="match status" value="1"/>
</dbReference>
<dbReference type="Gene3D" id="1.10.375.10">
    <property type="entry name" value="Human Immunodeficiency Virus Type 1 Capsid Protein"/>
    <property type="match status" value="1"/>
</dbReference>
<keyword evidence="1" id="KW-0479">Metal-binding</keyword>
<dbReference type="InterPro" id="IPR001878">
    <property type="entry name" value="Znf_CCHC"/>
</dbReference>
<evidence type="ECO:0000256" key="2">
    <source>
        <dbReference type="ARBA" id="ARBA00022771"/>
    </source>
</evidence>
<dbReference type="AlphaFoldDB" id="A0A7K7BJW0"/>
<feature type="domain" description="CCHC-type" evidence="6">
    <location>
        <begin position="493"/>
        <end position="509"/>
    </location>
</feature>
<dbReference type="InterPro" id="IPR050195">
    <property type="entry name" value="Primate_lentivir_Gag_pol-like"/>
</dbReference>
<dbReference type="Pfam" id="PF00607">
    <property type="entry name" value="Gag_p24"/>
    <property type="match status" value="1"/>
</dbReference>
<evidence type="ECO:0000256" key="5">
    <source>
        <dbReference type="SAM" id="MobiDB-lite"/>
    </source>
</evidence>
<evidence type="ECO:0000313" key="8">
    <source>
        <dbReference type="Proteomes" id="UP000531938"/>
    </source>
</evidence>
<evidence type="ECO:0000256" key="4">
    <source>
        <dbReference type="PROSITE-ProRule" id="PRU00047"/>
    </source>
</evidence>
<name>A0A7K7BJW0_9AVES</name>
<feature type="non-terminal residue" evidence="7">
    <location>
        <position position="1"/>
    </location>
</feature>
<feature type="region of interest" description="Disordered" evidence="5">
    <location>
        <begin position="525"/>
        <end position="578"/>
    </location>
</feature>
<organism evidence="7 8">
    <name type="scientific">Nothoprocta ornata</name>
    <dbReference type="NCBI Taxonomy" id="83376"/>
    <lineage>
        <taxon>Eukaryota</taxon>
        <taxon>Metazoa</taxon>
        <taxon>Chordata</taxon>
        <taxon>Craniata</taxon>
        <taxon>Vertebrata</taxon>
        <taxon>Euteleostomi</taxon>
        <taxon>Archelosauria</taxon>
        <taxon>Archosauria</taxon>
        <taxon>Dinosauria</taxon>
        <taxon>Saurischia</taxon>
        <taxon>Theropoda</taxon>
        <taxon>Coelurosauria</taxon>
        <taxon>Aves</taxon>
        <taxon>Palaeognathae</taxon>
        <taxon>Tinamiformes</taxon>
        <taxon>Tinamidae</taxon>
        <taxon>Nothoprocta</taxon>
    </lineage>
</organism>
<keyword evidence="8" id="KW-1185">Reference proteome</keyword>
<sequence length="578" mass="62659">MERQAGYDLLRCFLEKRGALDKELGRELAGLLAYGTAKGCFHDPNTVFDEGEWRKFGDKLWEATLADEKAVKRLGNHWRTVVKSLQCHVAEQRAALAASSRLGGLVAQNGEGAARAVPQCPLPPATNTIFVLMEGTTAGSAPAEPAPLAPPLSHSPPVSPSQNAPPPPWEPSFWAPRGEREKVERGESGKLIVAGRWEMWKNLADQALAAGEPELANEMLEAFLVTYTPAPGGFTNITNLGWKFLAQLRSTVNDSGVSSEPVRQMLDYIWMGNILLPADMKSLMQLILILHQQLLSNAYWQATCQATLATVRQSGDPLFGVTLEELLGLGAYVRVEAQALLGPDKLRESMRLARTVLNKIKSRGGTPSYMGIKQGREETSGNFIDRVMNAIQAAGVPEYMQGALLKRCALQNCNATARGIIVTMPDDWTIEELLNRMSQVPTGPQAMLVNAVQELGRSMKEQAAAVQSQVLAALAPLQASANKSGKKGTAKYKCFRCGATGHMRRDCPSGPVRCQKCRNDSHTTAACRRSSGNWGSSAKGPRAQTQMAVRNPDTLPAQAQPVYGPPPAEASACTWQHQ</sequence>
<dbReference type="EMBL" id="VZSH01001742">
    <property type="protein sequence ID" value="NWY08478.1"/>
    <property type="molecule type" value="Genomic_DNA"/>
</dbReference>
<dbReference type="Gene3D" id="1.10.1200.30">
    <property type="match status" value="1"/>
</dbReference>
<dbReference type="Proteomes" id="UP000531938">
    <property type="component" value="Unassembled WGS sequence"/>
</dbReference>
<dbReference type="Pfam" id="PF19317">
    <property type="entry name" value="Gag_p24_C"/>
    <property type="match status" value="1"/>
</dbReference>
<proteinExistence type="predicted"/>
<keyword evidence="3" id="KW-0862">Zinc</keyword>
<comment type="caution">
    <text evidence="7">The sequence shown here is derived from an EMBL/GenBank/DDBJ whole genome shotgun (WGS) entry which is preliminary data.</text>
</comment>
<dbReference type="GO" id="GO:0003676">
    <property type="term" value="F:nucleic acid binding"/>
    <property type="evidence" value="ECO:0007669"/>
    <property type="project" value="InterPro"/>
</dbReference>
<dbReference type="InterPro" id="IPR008919">
    <property type="entry name" value="Retrov_capsid_N"/>
</dbReference>